<organism evidence="3 4">
    <name type="scientific">Nocardia wallacei</name>
    <dbReference type="NCBI Taxonomy" id="480035"/>
    <lineage>
        <taxon>Bacteria</taxon>
        <taxon>Bacillati</taxon>
        <taxon>Actinomycetota</taxon>
        <taxon>Actinomycetes</taxon>
        <taxon>Mycobacteriales</taxon>
        <taxon>Nocardiaceae</taxon>
        <taxon>Nocardia</taxon>
    </lineage>
</organism>
<dbReference type="KEGG" id="nwl:NWFMUON74_58780"/>
<dbReference type="Pfam" id="PF02470">
    <property type="entry name" value="MlaD"/>
    <property type="match status" value="1"/>
</dbReference>
<evidence type="ECO:0000313" key="4">
    <source>
        <dbReference type="Proteomes" id="UP000516173"/>
    </source>
</evidence>
<dbReference type="Proteomes" id="UP000516173">
    <property type="component" value="Chromosome"/>
</dbReference>
<dbReference type="PANTHER" id="PTHR33371">
    <property type="entry name" value="INTERMEMBRANE PHOSPHOLIPID TRANSPORT SYSTEM BINDING PROTEIN MLAD-RELATED"/>
    <property type="match status" value="1"/>
</dbReference>
<feature type="signal peptide" evidence="1">
    <location>
        <begin position="1"/>
        <end position="25"/>
    </location>
</feature>
<accession>A0A7G1KU44</accession>
<dbReference type="GO" id="GO:0005576">
    <property type="term" value="C:extracellular region"/>
    <property type="evidence" value="ECO:0007669"/>
    <property type="project" value="TreeGrafter"/>
</dbReference>
<dbReference type="InterPro" id="IPR052336">
    <property type="entry name" value="MlaD_Phospholipid_Transporter"/>
</dbReference>
<protein>
    <recommendedName>
        <fullName evidence="2">Mce/MlaD domain-containing protein</fullName>
    </recommendedName>
</protein>
<feature type="domain" description="Mce/MlaD" evidence="2">
    <location>
        <begin position="41"/>
        <end position="124"/>
    </location>
</feature>
<gene>
    <name evidence="3" type="ORF">NWFMUON74_58780</name>
</gene>
<evidence type="ECO:0000256" key="1">
    <source>
        <dbReference type="SAM" id="SignalP"/>
    </source>
</evidence>
<sequence>MKRAGRLAAGLAVVLAAALPAAGCAFDPSSVPVPGTTVSGPTYHVRIEFANALNLPARAKIMANGAQVGTVSGVSVVSAAQPVGRGGYVVVDADLSESVRLPAATRAELRQNTVLGDIHVALITPPDGFGTLLSDGATIPLAQTKPPVQLEDTMAAIATFTQGGAVTQLQDTINQINGVLPRDPARTAQISRTMADDVIDLAAHLDSVDALLDGVGTNAQVLHDIRPELDNILSEKSVAEMNGIVASIVGVTKIFDLLGPVGTSLTWLGPVLRGADGAAQAFLPLLASSRPLDTSRPSNLQTLVSLLRDKVVPFLEHGPKVNIVGVKTDAAGDVPAAEQADRIVGTLRMIGAVR</sequence>
<dbReference type="EMBL" id="AP023396">
    <property type="protein sequence ID" value="BCK58106.1"/>
    <property type="molecule type" value="Genomic_DNA"/>
</dbReference>
<evidence type="ECO:0000313" key="3">
    <source>
        <dbReference type="EMBL" id="BCK58106.1"/>
    </source>
</evidence>
<evidence type="ECO:0000259" key="2">
    <source>
        <dbReference type="Pfam" id="PF02470"/>
    </source>
</evidence>
<proteinExistence type="predicted"/>
<keyword evidence="1" id="KW-0732">Signal</keyword>
<dbReference type="PANTHER" id="PTHR33371:SF15">
    <property type="entry name" value="LIPOPROTEIN LPRN"/>
    <property type="match status" value="1"/>
</dbReference>
<feature type="chain" id="PRO_5028972673" description="Mce/MlaD domain-containing protein" evidence="1">
    <location>
        <begin position="26"/>
        <end position="354"/>
    </location>
</feature>
<dbReference type="InterPro" id="IPR003399">
    <property type="entry name" value="Mce/MlaD"/>
</dbReference>
<name>A0A7G1KU44_9NOCA</name>
<dbReference type="RefSeq" id="WP_187684906.1">
    <property type="nucleotide sequence ID" value="NZ_AP023396.1"/>
</dbReference>
<keyword evidence="4" id="KW-1185">Reference proteome</keyword>
<dbReference type="AlphaFoldDB" id="A0A7G1KU44"/>
<reference evidence="3 4" key="1">
    <citation type="submission" date="2020-08" db="EMBL/GenBank/DDBJ databases">
        <title>Genome Sequencing of Nocardia wallacei strain FMUON74 and assembly.</title>
        <authorList>
            <person name="Toyokawa M."/>
            <person name="Uesaka K."/>
        </authorList>
    </citation>
    <scope>NUCLEOTIDE SEQUENCE [LARGE SCALE GENOMIC DNA]</scope>
    <source>
        <strain evidence="3 4">FMUON74</strain>
    </source>
</reference>
<dbReference type="GeneID" id="80350300"/>